<dbReference type="SUPFAM" id="SSF52821">
    <property type="entry name" value="Rhodanese/Cell cycle control phosphatase"/>
    <property type="match status" value="1"/>
</dbReference>
<evidence type="ECO:0000313" key="3">
    <source>
        <dbReference type="Proteomes" id="UP000034954"/>
    </source>
</evidence>
<dbReference type="AlphaFoldDB" id="A0A0M2UU97"/>
<keyword evidence="3" id="KW-1185">Reference proteome</keyword>
<dbReference type="EMBL" id="LAQJ01000194">
    <property type="protein sequence ID" value="KKO19407.1"/>
    <property type="molecule type" value="Genomic_DNA"/>
</dbReference>
<dbReference type="CDD" id="cd00158">
    <property type="entry name" value="RHOD"/>
    <property type="match status" value="1"/>
</dbReference>
<dbReference type="Proteomes" id="UP000034954">
    <property type="component" value="Unassembled WGS sequence"/>
</dbReference>
<dbReference type="Pfam" id="PF00581">
    <property type="entry name" value="Rhodanese"/>
    <property type="match status" value="1"/>
</dbReference>
<feature type="domain" description="Rhodanese" evidence="1">
    <location>
        <begin position="62"/>
        <end position="150"/>
    </location>
</feature>
<dbReference type="PANTHER" id="PTHR43031">
    <property type="entry name" value="FAD-DEPENDENT OXIDOREDUCTASE"/>
    <property type="match status" value="1"/>
</dbReference>
<dbReference type="Gene3D" id="3.40.250.10">
    <property type="entry name" value="Rhodanese-like domain"/>
    <property type="match status" value="1"/>
</dbReference>
<sequence>MSMPRKSRGISVVMRFTAVLIFITSASVTFNFNRCCAAETGAQTQTTVRNISPGQAREILEKSQDAYILDVRTKEEYNESHLKGANLIPIQELEQNISKIPKDKIIVVHCASGKRSAKACAMLKDKGLKELCNVEGGIKQWKAEGLPVEKSE</sequence>
<protein>
    <recommendedName>
        <fullName evidence="1">Rhodanese domain-containing protein</fullName>
    </recommendedName>
</protein>
<proteinExistence type="predicted"/>
<evidence type="ECO:0000259" key="1">
    <source>
        <dbReference type="PROSITE" id="PS50206"/>
    </source>
</evidence>
<gene>
    <name evidence="2" type="ORF">BROFUL_01869</name>
</gene>
<comment type="caution">
    <text evidence="2">The sequence shown here is derived from an EMBL/GenBank/DDBJ whole genome shotgun (WGS) entry which is preliminary data.</text>
</comment>
<dbReference type="PANTHER" id="PTHR43031:SF1">
    <property type="entry name" value="PYRIDINE NUCLEOTIDE-DISULPHIDE OXIDOREDUCTASE"/>
    <property type="match status" value="1"/>
</dbReference>
<name>A0A0M2UU97_9BACT</name>
<dbReference type="InterPro" id="IPR050229">
    <property type="entry name" value="GlpE_sulfurtransferase"/>
</dbReference>
<dbReference type="PROSITE" id="PS50206">
    <property type="entry name" value="RHODANESE_3"/>
    <property type="match status" value="1"/>
</dbReference>
<accession>A0A0M2UU97</accession>
<evidence type="ECO:0000313" key="2">
    <source>
        <dbReference type="EMBL" id="KKO19407.1"/>
    </source>
</evidence>
<dbReference type="FunFam" id="3.40.250.10:FF:000049">
    <property type="entry name" value="Phage shock protein E"/>
    <property type="match status" value="1"/>
</dbReference>
<dbReference type="InterPro" id="IPR001763">
    <property type="entry name" value="Rhodanese-like_dom"/>
</dbReference>
<reference evidence="2 3" key="1">
    <citation type="journal article" date="2013" name="BMC Microbiol.">
        <title>Identification of the type II cytochrome c maturation pathway in anammox bacteria by comparative genomics.</title>
        <authorList>
            <person name="Ferousi C."/>
            <person name="Speth D.R."/>
            <person name="Reimann J."/>
            <person name="Op den Camp H.J."/>
            <person name="Allen J.W."/>
            <person name="Keltjens J.T."/>
            <person name="Jetten M.S."/>
        </authorList>
    </citation>
    <scope>NUCLEOTIDE SEQUENCE [LARGE SCALE GENOMIC DNA]</scope>
    <source>
        <strain evidence="2">RU1</strain>
    </source>
</reference>
<dbReference type="SMART" id="SM00450">
    <property type="entry name" value="RHOD"/>
    <property type="match status" value="1"/>
</dbReference>
<organism evidence="2 3">
    <name type="scientific">Candidatus Brocadia fulgida</name>
    <dbReference type="NCBI Taxonomy" id="380242"/>
    <lineage>
        <taxon>Bacteria</taxon>
        <taxon>Pseudomonadati</taxon>
        <taxon>Planctomycetota</taxon>
        <taxon>Candidatus Brocadiia</taxon>
        <taxon>Candidatus Brocadiales</taxon>
        <taxon>Candidatus Brocadiaceae</taxon>
        <taxon>Candidatus Brocadia</taxon>
    </lineage>
</organism>
<dbReference type="InterPro" id="IPR036873">
    <property type="entry name" value="Rhodanese-like_dom_sf"/>
</dbReference>